<sequence>MGRRKSSTSRGGEDLSSLFDLSTATIAEQLAAMLETESRPQYHIDDYLSPSTASTNTSRRSTTKRKQKRCTPESRSQIVKWLHDVADYLALPRESVSIAMSLTDRFMSVPSRRAEKALTDVTGYQLVAVSSLFIAAKNDSIHCLVDANTFVNASHGSYTAREIVDMESAILQSVEWRVCGTTSRAVAGHAIALLNKIVHRRAMSTCSSARLSARAIARKGAKKQIQTVVDFTRLQVELSVGDYELCVAHKPSTLAVASVLNSIELLDLDGSDVRSFSRTLEKLVGLDINSGDVESARHELHRVFDAQSESVMERSSRRRSLYSEVSDQSISLGDATPLPTKSRYVAPSPCAVNMNNLKTPLDLDSLLRSYAKS</sequence>
<protein>
    <recommendedName>
        <fullName evidence="3">Cyclin-like domain-containing protein</fullName>
    </recommendedName>
</protein>
<evidence type="ECO:0000313" key="5">
    <source>
        <dbReference type="Proteomes" id="UP000266841"/>
    </source>
</evidence>
<evidence type="ECO:0000256" key="1">
    <source>
        <dbReference type="RuleBase" id="RU000383"/>
    </source>
</evidence>
<gene>
    <name evidence="4" type="ORF">THAOC_09931</name>
</gene>
<organism evidence="4 5">
    <name type="scientific">Thalassiosira oceanica</name>
    <name type="common">Marine diatom</name>
    <dbReference type="NCBI Taxonomy" id="159749"/>
    <lineage>
        <taxon>Eukaryota</taxon>
        <taxon>Sar</taxon>
        <taxon>Stramenopiles</taxon>
        <taxon>Ochrophyta</taxon>
        <taxon>Bacillariophyta</taxon>
        <taxon>Coscinodiscophyceae</taxon>
        <taxon>Thalassiosirophycidae</taxon>
        <taxon>Thalassiosirales</taxon>
        <taxon>Thalassiosiraceae</taxon>
        <taxon>Thalassiosira</taxon>
    </lineage>
</organism>
<dbReference type="InterPro" id="IPR006671">
    <property type="entry name" value="Cyclin_N"/>
</dbReference>
<feature type="domain" description="Cyclin-like" evidence="3">
    <location>
        <begin position="80"/>
        <end position="172"/>
    </location>
</feature>
<dbReference type="SUPFAM" id="SSF47954">
    <property type="entry name" value="Cyclin-like"/>
    <property type="match status" value="1"/>
</dbReference>
<comment type="caution">
    <text evidence="4">The sequence shown here is derived from an EMBL/GenBank/DDBJ whole genome shotgun (WGS) entry which is preliminary data.</text>
</comment>
<dbReference type="InterPro" id="IPR036915">
    <property type="entry name" value="Cyclin-like_sf"/>
</dbReference>
<dbReference type="AlphaFoldDB" id="K0TE61"/>
<dbReference type="InterPro" id="IPR039361">
    <property type="entry name" value="Cyclin"/>
</dbReference>
<evidence type="ECO:0000259" key="3">
    <source>
        <dbReference type="SMART" id="SM00385"/>
    </source>
</evidence>
<dbReference type="FunFam" id="1.10.472.10:FF:000093">
    <property type="entry name" value="Predicted protein"/>
    <property type="match status" value="1"/>
</dbReference>
<dbReference type="OMA" id="ENEPCYA"/>
<dbReference type="SMART" id="SM00385">
    <property type="entry name" value="CYCLIN"/>
    <property type="match status" value="1"/>
</dbReference>
<dbReference type="Proteomes" id="UP000266841">
    <property type="component" value="Unassembled WGS sequence"/>
</dbReference>
<dbReference type="PANTHER" id="PTHR10177">
    <property type="entry name" value="CYCLINS"/>
    <property type="match status" value="1"/>
</dbReference>
<keyword evidence="5" id="KW-1185">Reference proteome</keyword>
<comment type="similarity">
    <text evidence="1">Belongs to the cyclin family.</text>
</comment>
<accession>K0TE61</accession>
<evidence type="ECO:0000313" key="4">
    <source>
        <dbReference type="EMBL" id="EJK68857.1"/>
    </source>
</evidence>
<reference evidence="4 5" key="1">
    <citation type="journal article" date="2012" name="Genome Biol.">
        <title>Genome and low-iron response of an oceanic diatom adapted to chronic iron limitation.</title>
        <authorList>
            <person name="Lommer M."/>
            <person name="Specht M."/>
            <person name="Roy A.S."/>
            <person name="Kraemer L."/>
            <person name="Andreson R."/>
            <person name="Gutowska M.A."/>
            <person name="Wolf J."/>
            <person name="Bergner S.V."/>
            <person name="Schilhabel M.B."/>
            <person name="Klostermeier U.C."/>
            <person name="Beiko R.G."/>
            <person name="Rosenstiel P."/>
            <person name="Hippler M."/>
            <person name="Laroche J."/>
        </authorList>
    </citation>
    <scope>NUCLEOTIDE SEQUENCE [LARGE SCALE GENOMIC DNA]</scope>
    <source>
        <strain evidence="4 5">CCMP1005</strain>
    </source>
</reference>
<dbReference type="EMBL" id="AGNL01010771">
    <property type="protein sequence ID" value="EJK68857.1"/>
    <property type="molecule type" value="Genomic_DNA"/>
</dbReference>
<dbReference type="eggNOG" id="KOG0653">
    <property type="taxonomic scope" value="Eukaryota"/>
</dbReference>
<dbReference type="Pfam" id="PF00134">
    <property type="entry name" value="Cyclin_N"/>
    <property type="match status" value="1"/>
</dbReference>
<name>K0TE61_THAOC</name>
<feature type="compositionally biased region" description="Low complexity" evidence="2">
    <location>
        <begin position="51"/>
        <end position="60"/>
    </location>
</feature>
<feature type="region of interest" description="Disordered" evidence="2">
    <location>
        <begin position="45"/>
        <end position="71"/>
    </location>
</feature>
<proteinExistence type="inferred from homology"/>
<dbReference type="Gene3D" id="1.10.472.10">
    <property type="entry name" value="Cyclin-like"/>
    <property type="match status" value="2"/>
</dbReference>
<keyword evidence="1" id="KW-0195">Cyclin</keyword>
<dbReference type="InterPro" id="IPR013763">
    <property type="entry name" value="Cyclin-like_dom"/>
</dbReference>
<evidence type="ECO:0000256" key="2">
    <source>
        <dbReference type="SAM" id="MobiDB-lite"/>
    </source>
</evidence>
<dbReference type="OrthoDB" id="5590282at2759"/>